<dbReference type="SUPFAM" id="SSF52540">
    <property type="entry name" value="P-loop containing nucleoside triphosphate hydrolases"/>
    <property type="match status" value="1"/>
</dbReference>
<comment type="caution">
    <text evidence="6">The sequence shown here is derived from an EMBL/GenBank/DDBJ whole genome shotgun (WGS) entry which is preliminary data.</text>
</comment>
<organism evidence="6 7">
    <name type="scientific">Silicimonas algicola</name>
    <dbReference type="NCBI Taxonomy" id="1826607"/>
    <lineage>
        <taxon>Bacteria</taxon>
        <taxon>Pseudomonadati</taxon>
        <taxon>Pseudomonadota</taxon>
        <taxon>Alphaproteobacteria</taxon>
        <taxon>Rhodobacterales</taxon>
        <taxon>Paracoccaceae</taxon>
    </lineage>
</organism>
<keyword evidence="3" id="KW-0547">Nucleotide-binding</keyword>
<keyword evidence="7" id="KW-1185">Reference proteome</keyword>
<evidence type="ECO:0000256" key="4">
    <source>
        <dbReference type="ARBA" id="ARBA00022840"/>
    </source>
</evidence>
<dbReference type="PROSITE" id="PS50893">
    <property type="entry name" value="ABC_TRANSPORTER_2"/>
    <property type="match status" value="1"/>
</dbReference>
<dbReference type="InterPro" id="IPR003439">
    <property type="entry name" value="ABC_transporter-like_ATP-bd"/>
</dbReference>
<gene>
    <name evidence="6" type="ORF">C8D95_102217</name>
</gene>
<dbReference type="InterPro" id="IPR027417">
    <property type="entry name" value="P-loop_NTPase"/>
</dbReference>
<evidence type="ECO:0000313" key="7">
    <source>
        <dbReference type="Proteomes" id="UP000245390"/>
    </source>
</evidence>
<dbReference type="GO" id="GO:0016020">
    <property type="term" value="C:membrane"/>
    <property type="evidence" value="ECO:0007669"/>
    <property type="project" value="InterPro"/>
</dbReference>
<dbReference type="SMART" id="SM00382">
    <property type="entry name" value="AAA"/>
    <property type="match status" value="1"/>
</dbReference>
<dbReference type="GO" id="GO:0005524">
    <property type="term" value="F:ATP binding"/>
    <property type="evidence" value="ECO:0007669"/>
    <property type="project" value="UniProtKB-KW"/>
</dbReference>
<evidence type="ECO:0000259" key="5">
    <source>
        <dbReference type="PROSITE" id="PS50893"/>
    </source>
</evidence>
<dbReference type="Proteomes" id="UP000245390">
    <property type="component" value="Unassembled WGS sequence"/>
</dbReference>
<protein>
    <submittedName>
        <fullName evidence="6">Tungstate transport system ATP-binding protein</fullName>
    </submittedName>
</protein>
<keyword evidence="2" id="KW-0592">Phosphate transport</keyword>
<feature type="domain" description="ABC transporter" evidence="5">
    <location>
        <begin position="8"/>
        <end position="231"/>
    </location>
</feature>
<dbReference type="CDD" id="cd03260">
    <property type="entry name" value="ABC_PstB_phosphate_transporter"/>
    <property type="match status" value="1"/>
</dbReference>
<reference evidence="6 7" key="1">
    <citation type="submission" date="2018-05" db="EMBL/GenBank/DDBJ databases">
        <title>Genomic Encyclopedia of Type Strains, Phase IV (KMG-IV): sequencing the most valuable type-strain genomes for metagenomic binning, comparative biology and taxonomic classification.</title>
        <authorList>
            <person name="Goeker M."/>
        </authorList>
    </citation>
    <scope>NUCLEOTIDE SEQUENCE [LARGE SCALE GENOMIC DNA]</scope>
    <source>
        <strain evidence="6 7">DSM 103371</strain>
    </source>
</reference>
<dbReference type="InterPro" id="IPR005670">
    <property type="entry name" value="PstB-like"/>
</dbReference>
<dbReference type="PANTHER" id="PTHR43423:SF1">
    <property type="entry name" value="ABC TRANSPORTER I FAMILY MEMBER 17"/>
    <property type="match status" value="1"/>
</dbReference>
<dbReference type="EMBL" id="QGGV01000002">
    <property type="protein sequence ID" value="PWK57572.1"/>
    <property type="molecule type" value="Genomic_DNA"/>
</dbReference>
<dbReference type="PROSITE" id="PS00211">
    <property type="entry name" value="ABC_TRANSPORTER_1"/>
    <property type="match status" value="1"/>
</dbReference>
<dbReference type="GO" id="GO:0016887">
    <property type="term" value="F:ATP hydrolysis activity"/>
    <property type="evidence" value="ECO:0007669"/>
    <property type="project" value="InterPro"/>
</dbReference>
<name>A0A316GAB9_9RHOB</name>
<sequence length="237" mass="25254">MTETGAIVGAENLSLDIGGVRRLDDVSLRFEGGGVSVVMGPNGAGKTLLLRCLHGLQAPTSGRVTLDGATLTDRDRLRQAMVFQAPVLLRRSVAANVDFALKARGIHDADWRNACLARVGLLERAGDSARRLSGGQQQRLALARALATRPQVLFLDEPTASLDPASALTIETAITEIAGEGVRVILVTHDVAQARRLASDVAFFARGRLVERCDATRFFDAPHSGEAAAYLAGRYVL</sequence>
<dbReference type="AlphaFoldDB" id="A0A316GAB9"/>
<dbReference type="Pfam" id="PF00005">
    <property type="entry name" value="ABC_tran"/>
    <property type="match status" value="1"/>
</dbReference>
<evidence type="ECO:0000313" key="6">
    <source>
        <dbReference type="EMBL" id="PWK57572.1"/>
    </source>
</evidence>
<evidence type="ECO:0000256" key="3">
    <source>
        <dbReference type="ARBA" id="ARBA00022741"/>
    </source>
</evidence>
<proteinExistence type="predicted"/>
<dbReference type="GO" id="GO:0035435">
    <property type="term" value="P:phosphate ion transmembrane transport"/>
    <property type="evidence" value="ECO:0007669"/>
    <property type="project" value="InterPro"/>
</dbReference>
<dbReference type="InterPro" id="IPR017871">
    <property type="entry name" value="ABC_transporter-like_CS"/>
</dbReference>
<evidence type="ECO:0000256" key="2">
    <source>
        <dbReference type="ARBA" id="ARBA00022592"/>
    </source>
</evidence>
<dbReference type="PANTHER" id="PTHR43423">
    <property type="entry name" value="ABC TRANSPORTER I FAMILY MEMBER 17"/>
    <property type="match status" value="1"/>
</dbReference>
<dbReference type="GO" id="GO:0005315">
    <property type="term" value="F:phosphate transmembrane transporter activity"/>
    <property type="evidence" value="ECO:0007669"/>
    <property type="project" value="InterPro"/>
</dbReference>
<evidence type="ECO:0000256" key="1">
    <source>
        <dbReference type="ARBA" id="ARBA00022448"/>
    </source>
</evidence>
<keyword evidence="1" id="KW-0813">Transport</keyword>
<keyword evidence="4 6" id="KW-0067">ATP-binding</keyword>
<dbReference type="Gene3D" id="3.40.50.300">
    <property type="entry name" value="P-loop containing nucleotide triphosphate hydrolases"/>
    <property type="match status" value="1"/>
</dbReference>
<accession>A0A316GAB9</accession>
<dbReference type="InterPro" id="IPR003593">
    <property type="entry name" value="AAA+_ATPase"/>
</dbReference>